<evidence type="ECO:0000313" key="1">
    <source>
        <dbReference type="EMBL" id="KAL0930538.1"/>
    </source>
</evidence>
<sequence length="367" mass="40981">MATPTVTSIPSATSSQAAPSCTTAVPGKYGKVPLGSCNSYYSFDPSFEGNLAFAVLFGVSLIVHLVQAITFKKRFCWVIIVGAAWEAAGFILRTLGTRDQQQMGYSIAGQLLFLLAPLWINAFAYMLAARLVYYVLPDQKVFRIKARVLTKIFVAIDIVCFLVQAAGGLMMSNTEVAADDPIVRNGQRVYMIGCGLQLGFVVIFCILMGRFYFKMIRAQRFDLNMKRVKALVWVMYAVLLLIVTRIIFRLVEFGPGASYDNPILTNENYAFGLDALPMVLALVLLNAVHPGIVLRGDNSDFPRLSRKEKKQLKREKKEAKKAAKEEKKQRKAGKTIQGSEVFILEERSMVESPYDTDERTGARRERV</sequence>
<evidence type="ECO:0000313" key="2">
    <source>
        <dbReference type="Proteomes" id="UP000805649"/>
    </source>
</evidence>
<keyword evidence="2" id="KW-1185">Reference proteome</keyword>
<reference evidence="1 2" key="1">
    <citation type="journal article" date="2020" name="Phytopathology">
        <title>Genome Sequence Resources of Colletotrichum truncatum, C. plurivorum, C. musicola, and C. sojae: Four Species Pathogenic to Soybean (Glycine max).</title>
        <authorList>
            <person name="Rogerio F."/>
            <person name="Boufleur T.R."/>
            <person name="Ciampi-Guillardi M."/>
            <person name="Sukno S.A."/>
            <person name="Thon M.R."/>
            <person name="Massola Junior N.S."/>
            <person name="Baroncelli R."/>
        </authorList>
    </citation>
    <scope>NUCLEOTIDE SEQUENCE [LARGE SCALE GENOMIC DNA]</scope>
    <source>
        <strain evidence="1 2">CMES1059</strain>
    </source>
</reference>
<proteinExistence type="predicted"/>
<comment type="caution">
    <text evidence="1">The sequence shown here is derived from an EMBL/GenBank/DDBJ whole genome shotgun (WGS) entry which is preliminary data.</text>
</comment>
<organism evidence="1 2">
    <name type="scientific">Colletotrichum truncatum</name>
    <name type="common">Anthracnose fungus</name>
    <name type="synonym">Colletotrichum capsici</name>
    <dbReference type="NCBI Taxonomy" id="5467"/>
    <lineage>
        <taxon>Eukaryota</taxon>
        <taxon>Fungi</taxon>
        <taxon>Dikarya</taxon>
        <taxon>Ascomycota</taxon>
        <taxon>Pezizomycotina</taxon>
        <taxon>Sordariomycetes</taxon>
        <taxon>Hypocreomycetidae</taxon>
        <taxon>Glomerellales</taxon>
        <taxon>Glomerellaceae</taxon>
        <taxon>Colletotrichum</taxon>
        <taxon>Colletotrichum truncatum species complex</taxon>
    </lineage>
</organism>
<protein>
    <submittedName>
        <fullName evidence="1">RTA1 domain-containing protein</fullName>
    </submittedName>
</protein>
<dbReference type="Proteomes" id="UP000805649">
    <property type="component" value="Unassembled WGS sequence"/>
</dbReference>
<gene>
    <name evidence="1" type="ORF">CTRU02_214613</name>
</gene>
<dbReference type="EMBL" id="VUJX02000011">
    <property type="protein sequence ID" value="KAL0930538.1"/>
    <property type="molecule type" value="Genomic_DNA"/>
</dbReference>
<name>A0ACC3YFA3_COLTU</name>
<accession>A0ACC3YFA3</accession>